<dbReference type="InterPro" id="IPR002885">
    <property type="entry name" value="PPR_rpt"/>
</dbReference>
<evidence type="ECO:0000256" key="1">
    <source>
        <dbReference type="ARBA" id="ARBA00022737"/>
    </source>
</evidence>
<reference evidence="3" key="1">
    <citation type="submission" date="2021-01" db="EMBL/GenBank/DDBJ databases">
        <title>Adiantum capillus-veneris genome.</title>
        <authorList>
            <person name="Fang Y."/>
            <person name="Liao Q."/>
        </authorList>
    </citation>
    <scope>NUCLEOTIDE SEQUENCE</scope>
    <source>
        <strain evidence="3">H3</strain>
        <tissue evidence="3">Leaf</tissue>
    </source>
</reference>
<keyword evidence="1" id="KW-0677">Repeat</keyword>
<dbReference type="GO" id="GO:0003723">
    <property type="term" value="F:RNA binding"/>
    <property type="evidence" value="ECO:0007669"/>
    <property type="project" value="InterPro"/>
</dbReference>
<dbReference type="PANTHER" id="PTHR47926">
    <property type="entry name" value="PENTATRICOPEPTIDE REPEAT-CONTAINING PROTEIN"/>
    <property type="match status" value="1"/>
</dbReference>
<evidence type="ECO:0000313" key="3">
    <source>
        <dbReference type="EMBL" id="KAI5072963.1"/>
    </source>
</evidence>
<dbReference type="PANTHER" id="PTHR47926:SF382">
    <property type="entry name" value="PENTACOTRIPEPTIDE-REPEAT REGION OF PRORP DOMAIN-CONTAINING PROTEIN"/>
    <property type="match status" value="1"/>
</dbReference>
<dbReference type="EMBL" id="JABFUD020000012">
    <property type="protein sequence ID" value="KAI5072963.1"/>
    <property type="molecule type" value="Genomic_DNA"/>
</dbReference>
<dbReference type="FunFam" id="1.25.40.10:FF:000031">
    <property type="entry name" value="Pentatricopeptide repeat-containing protein mitochondrial"/>
    <property type="match status" value="1"/>
</dbReference>
<dbReference type="InterPro" id="IPR011990">
    <property type="entry name" value="TPR-like_helical_dom_sf"/>
</dbReference>
<dbReference type="Pfam" id="PF01535">
    <property type="entry name" value="PPR"/>
    <property type="match status" value="6"/>
</dbReference>
<comment type="caution">
    <text evidence="3">The sequence shown here is derived from an EMBL/GenBank/DDBJ whole genome shotgun (WGS) entry which is preliminary data.</text>
</comment>
<feature type="repeat" description="PPR" evidence="2">
    <location>
        <begin position="220"/>
        <end position="254"/>
    </location>
</feature>
<dbReference type="FunFam" id="1.25.40.10:FF:000381">
    <property type="entry name" value="Pentatricopeptide repeat-containing protein"/>
    <property type="match status" value="1"/>
</dbReference>
<feature type="repeat" description="PPR" evidence="2">
    <location>
        <begin position="118"/>
        <end position="152"/>
    </location>
</feature>
<feature type="repeat" description="PPR" evidence="2">
    <location>
        <begin position="422"/>
        <end position="456"/>
    </location>
</feature>
<protein>
    <recommendedName>
        <fullName evidence="5">Pentatricopeptide repeat-containing protein</fullName>
    </recommendedName>
</protein>
<dbReference type="AlphaFoldDB" id="A0A9D4UT93"/>
<organism evidence="3 4">
    <name type="scientific">Adiantum capillus-veneris</name>
    <name type="common">Maidenhair fern</name>
    <dbReference type="NCBI Taxonomy" id="13818"/>
    <lineage>
        <taxon>Eukaryota</taxon>
        <taxon>Viridiplantae</taxon>
        <taxon>Streptophyta</taxon>
        <taxon>Embryophyta</taxon>
        <taxon>Tracheophyta</taxon>
        <taxon>Polypodiopsida</taxon>
        <taxon>Polypodiidae</taxon>
        <taxon>Polypodiales</taxon>
        <taxon>Pteridineae</taxon>
        <taxon>Pteridaceae</taxon>
        <taxon>Vittarioideae</taxon>
        <taxon>Adiantum</taxon>
    </lineage>
</organism>
<sequence length="582" mass="63855">MHRAQKVFPTLVHCDNRAWNSVISHHVKNGEFWRALAFYQEKQKDVSFDALPSTYVVLLKACSKLKDWTVGFRIHAEVARRGLFNTDVFIGSSLIDMYAKCGYFTKAQEAFDDLLVQNTVSWTTLIASYVEAGCGEEALYYLKEMQQYDGISMDEVTFVWGLKACGIMKSIEKGREIHEGIINSGVEGYLVTGSTLVDMYAKCGFLAEARYIFEKLQFQDVVSWTALMGGYAEHGLGEEALSCFQEMRRKGIAPDAGMFVCCLQACGSIKTSHKGQELHADVAKFGLEMDLFVGGALVDMLVKCGLLDEAQCVFNKLAMRNVVLWTTLITGYIECGHAEEALDCYDQMEKEGISSVSATLIGGLKGCGGLGAIRKGRKIHSNIVNKGFESELLAGNTLVDMYAKCGSLGEAQAVFSKLAARSLISWTALITGYAQLGESKAVFDIFGRMLKEGILPNSVTIVNILNVCSHSGLMAEGLMCFEYASLEYGLVPSLEHYTCIVDLLGRAGHLDKAVAVIQKMPCHPGVGLWLSVLGACRKWGDLEIGRLAFECATGLDEKESAAYVGMRNIYADSALQEGHWSI</sequence>
<dbReference type="InterPro" id="IPR046960">
    <property type="entry name" value="PPR_At4g14850-like_plant"/>
</dbReference>
<keyword evidence="4" id="KW-1185">Reference proteome</keyword>
<dbReference type="Gene3D" id="1.25.40.10">
    <property type="entry name" value="Tetratricopeptide repeat domain"/>
    <property type="match status" value="3"/>
</dbReference>
<name>A0A9D4UT93_ADICA</name>
<dbReference type="FunFam" id="1.25.40.10:FF:000285">
    <property type="entry name" value="Pentatricopeptide repeat-containing protein, chloroplastic"/>
    <property type="match status" value="1"/>
</dbReference>
<dbReference type="FunFam" id="1.25.40.10:FF:000090">
    <property type="entry name" value="Pentatricopeptide repeat-containing protein, chloroplastic"/>
    <property type="match status" value="1"/>
</dbReference>
<feature type="repeat" description="PPR" evidence="2">
    <location>
        <begin position="321"/>
        <end position="355"/>
    </location>
</feature>
<dbReference type="OrthoDB" id="185373at2759"/>
<evidence type="ECO:0000256" key="2">
    <source>
        <dbReference type="PROSITE-ProRule" id="PRU00708"/>
    </source>
</evidence>
<evidence type="ECO:0008006" key="5">
    <source>
        <dbReference type="Google" id="ProtNLM"/>
    </source>
</evidence>
<proteinExistence type="predicted"/>
<accession>A0A9D4UT93</accession>
<dbReference type="Proteomes" id="UP000886520">
    <property type="component" value="Chromosome 12"/>
</dbReference>
<gene>
    <name evidence="3" type="ORF">GOP47_0013069</name>
</gene>
<dbReference type="GO" id="GO:0009451">
    <property type="term" value="P:RNA modification"/>
    <property type="evidence" value="ECO:0007669"/>
    <property type="project" value="InterPro"/>
</dbReference>
<dbReference type="PROSITE" id="PS51375">
    <property type="entry name" value="PPR"/>
    <property type="match status" value="4"/>
</dbReference>
<dbReference type="NCBIfam" id="TIGR00756">
    <property type="entry name" value="PPR"/>
    <property type="match status" value="4"/>
</dbReference>
<dbReference type="Pfam" id="PF13041">
    <property type="entry name" value="PPR_2"/>
    <property type="match status" value="3"/>
</dbReference>
<evidence type="ECO:0000313" key="4">
    <source>
        <dbReference type="Proteomes" id="UP000886520"/>
    </source>
</evidence>